<evidence type="ECO:0000256" key="2">
    <source>
        <dbReference type="ARBA" id="ARBA00022801"/>
    </source>
</evidence>
<protein>
    <recommendedName>
        <fullName evidence="3">AB hydrolase-1 domain-containing protein</fullName>
    </recommendedName>
</protein>
<evidence type="ECO:0000313" key="4">
    <source>
        <dbReference type="EMBL" id="SVA69752.1"/>
    </source>
</evidence>
<dbReference type="PANTHER" id="PTHR43798">
    <property type="entry name" value="MONOACYLGLYCEROL LIPASE"/>
    <property type="match status" value="1"/>
</dbReference>
<dbReference type="InterPro" id="IPR050266">
    <property type="entry name" value="AB_hydrolase_sf"/>
</dbReference>
<proteinExistence type="inferred from homology"/>
<gene>
    <name evidence="4" type="ORF">METZ01_LOCUS122606</name>
</gene>
<accession>A0A381XZ84</accession>
<evidence type="ECO:0000259" key="3">
    <source>
        <dbReference type="Pfam" id="PF00561"/>
    </source>
</evidence>
<evidence type="ECO:0000256" key="1">
    <source>
        <dbReference type="ARBA" id="ARBA00008645"/>
    </source>
</evidence>
<dbReference type="Pfam" id="PF00561">
    <property type="entry name" value="Abhydrolase_1"/>
    <property type="match status" value="1"/>
</dbReference>
<keyword evidence="2" id="KW-0378">Hydrolase</keyword>
<dbReference type="InterPro" id="IPR000073">
    <property type="entry name" value="AB_hydrolase_1"/>
</dbReference>
<dbReference type="SUPFAM" id="SSF53474">
    <property type="entry name" value="alpha/beta-Hydrolases"/>
    <property type="match status" value="1"/>
</dbReference>
<sequence>MKRNNNIDFQSVNQPEELEIQTSSIRLVAKCWGNPDGVPVLAFHGWLDNAATFDNLAPLLPELRILSLDLPGHGHSDHRPSGTAYYFIDMVMDVIEVADVLGWERFSLLGHSMGAGVATYLAGTLHEKIDYVILIEGIGSIVQKPEKMPEDFRESAIQWMSRSKKQLPIYPDIESAVKARHQVGGILKSSVRPLVERGIRPVNGGYTWRSDPILKSKSRHYFTEEQAQAFIKEITAPVLLIEAEHTEKDYWYELLQKRMPYVKNLQHQIVPGGHHLHLDNPEPVATAIREFLNKFSEKT</sequence>
<dbReference type="PANTHER" id="PTHR43798:SF14">
    <property type="entry name" value="SERINE HYDROLASE-LIKE PROTEIN DDB_G0286239"/>
    <property type="match status" value="1"/>
</dbReference>
<dbReference type="GO" id="GO:0016020">
    <property type="term" value="C:membrane"/>
    <property type="evidence" value="ECO:0007669"/>
    <property type="project" value="TreeGrafter"/>
</dbReference>
<comment type="similarity">
    <text evidence="1">Belongs to the AB hydrolase superfamily.</text>
</comment>
<dbReference type="GO" id="GO:0016787">
    <property type="term" value="F:hydrolase activity"/>
    <property type="evidence" value="ECO:0007669"/>
    <property type="project" value="UniProtKB-KW"/>
</dbReference>
<name>A0A381XZ84_9ZZZZ</name>
<dbReference type="AlphaFoldDB" id="A0A381XZ84"/>
<organism evidence="4">
    <name type="scientific">marine metagenome</name>
    <dbReference type="NCBI Taxonomy" id="408172"/>
    <lineage>
        <taxon>unclassified sequences</taxon>
        <taxon>metagenomes</taxon>
        <taxon>ecological metagenomes</taxon>
    </lineage>
</organism>
<feature type="domain" description="AB hydrolase-1" evidence="3">
    <location>
        <begin position="39"/>
        <end position="281"/>
    </location>
</feature>
<dbReference type="InterPro" id="IPR029058">
    <property type="entry name" value="AB_hydrolase_fold"/>
</dbReference>
<dbReference type="Gene3D" id="3.40.50.1820">
    <property type="entry name" value="alpha/beta hydrolase"/>
    <property type="match status" value="1"/>
</dbReference>
<dbReference type="EMBL" id="UINC01016822">
    <property type="protein sequence ID" value="SVA69752.1"/>
    <property type="molecule type" value="Genomic_DNA"/>
</dbReference>
<reference evidence="4" key="1">
    <citation type="submission" date="2018-05" db="EMBL/GenBank/DDBJ databases">
        <authorList>
            <person name="Lanie J.A."/>
            <person name="Ng W.-L."/>
            <person name="Kazmierczak K.M."/>
            <person name="Andrzejewski T.M."/>
            <person name="Davidsen T.M."/>
            <person name="Wayne K.J."/>
            <person name="Tettelin H."/>
            <person name="Glass J.I."/>
            <person name="Rusch D."/>
            <person name="Podicherti R."/>
            <person name="Tsui H.-C.T."/>
            <person name="Winkler M.E."/>
        </authorList>
    </citation>
    <scope>NUCLEOTIDE SEQUENCE</scope>
</reference>